<dbReference type="RefSeq" id="WP_147649082.1">
    <property type="nucleotide sequence ID" value="NZ_CP042806.1"/>
</dbReference>
<evidence type="ECO:0000313" key="6">
    <source>
        <dbReference type="EMBL" id="QEE29812.1"/>
    </source>
</evidence>
<gene>
    <name evidence="6" type="ORF">FTW19_18595</name>
</gene>
<dbReference type="InterPro" id="IPR029056">
    <property type="entry name" value="Ribokinase-like"/>
</dbReference>
<dbReference type="PANTHER" id="PTHR43320:SF3">
    <property type="entry name" value="CARBOHYDRATE KINASE PFKB DOMAIN-CONTAINING PROTEIN"/>
    <property type="match status" value="1"/>
</dbReference>
<dbReference type="Proteomes" id="UP000321820">
    <property type="component" value="Chromosome"/>
</dbReference>
<evidence type="ECO:0000259" key="5">
    <source>
        <dbReference type="Pfam" id="PF00294"/>
    </source>
</evidence>
<dbReference type="CDD" id="cd01166">
    <property type="entry name" value="KdgK"/>
    <property type="match status" value="1"/>
</dbReference>
<keyword evidence="7" id="KW-1185">Reference proteome</keyword>
<proteinExistence type="inferred from homology"/>
<dbReference type="Gene3D" id="3.40.1190.20">
    <property type="match status" value="1"/>
</dbReference>
<reference evidence="6 7" key="1">
    <citation type="submission" date="2019-08" db="EMBL/GenBank/DDBJ databases">
        <title>Complete genome sequence of Terriglobus albidus strain ORNL.</title>
        <authorList>
            <person name="Podar M."/>
        </authorList>
    </citation>
    <scope>NUCLEOTIDE SEQUENCE [LARGE SCALE GENOMIC DNA]</scope>
    <source>
        <strain evidence="6 7">ORNL</strain>
    </source>
</reference>
<evidence type="ECO:0000256" key="2">
    <source>
        <dbReference type="ARBA" id="ARBA00022679"/>
    </source>
</evidence>
<feature type="domain" description="Carbohydrate kinase PfkB" evidence="5">
    <location>
        <begin position="5"/>
        <end position="293"/>
    </location>
</feature>
<evidence type="ECO:0000256" key="4">
    <source>
        <dbReference type="RuleBase" id="RU003704"/>
    </source>
</evidence>
<dbReference type="EMBL" id="CP042806">
    <property type="protein sequence ID" value="QEE29812.1"/>
    <property type="molecule type" value="Genomic_DNA"/>
</dbReference>
<accession>A0A5B9ECH2</accession>
<dbReference type="InterPro" id="IPR052700">
    <property type="entry name" value="Carb_kinase_PfkB-like"/>
</dbReference>
<keyword evidence="2 4" id="KW-0808">Transferase</keyword>
<name>A0A5B9ECH2_9BACT</name>
<evidence type="ECO:0000256" key="3">
    <source>
        <dbReference type="ARBA" id="ARBA00022777"/>
    </source>
</evidence>
<dbReference type="InterPro" id="IPR002173">
    <property type="entry name" value="Carboh/pur_kinase_PfkB_CS"/>
</dbReference>
<protein>
    <submittedName>
        <fullName evidence="6">Carbohydrate kinase family protein</fullName>
    </submittedName>
</protein>
<dbReference type="Pfam" id="PF00294">
    <property type="entry name" value="PfkB"/>
    <property type="match status" value="1"/>
</dbReference>
<sequence>MPALDLVVLGETNLDLILYGLEEELPIEREVLAKDFRMTLGGSSSILAHNLAALGCRVGFITKVGGDPLGAIALERLHEVGVDLPLGVVHAQSQTGVTILLHHGATRRILTYPGVMAELTVAEIDREYLRQAKHLHISSLFLQRGLHAGLPELCRDLRASGCTVSLDTNDDPDDQWGSILDSMLDAIDLLLPNDDEALRMTRCDNLDEAIDRLARRVPVVAVKQGRSGSVVRQGSQCWHIPAISVAAVDTIGAGDSFNAGFLKAFLAEEPLPICAAMGNVAAALSTQRPGGTEAFRDTEFRKAFLAQHISRA</sequence>
<evidence type="ECO:0000256" key="1">
    <source>
        <dbReference type="ARBA" id="ARBA00010688"/>
    </source>
</evidence>
<dbReference type="PANTHER" id="PTHR43320">
    <property type="entry name" value="SUGAR KINASE"/>
    <property type="match status" value="1"/>
</dbReference>
<dbReference type="PROSITE" id="PS00584">
    <property type="entry name" value="PFKB_KINASES_2"/>
    <property type="match status" value="1"/>
</dbReference>
<dbReference type="PRINTS" id="PR00990">
    <property type="entry name" value="RIBOKINASE"/>
</dbReference>
<comment type="similarity">
    <text evidence="1 4">Belongs to the carbohydrate kinase PfkB family.</text>
</comment>
<organism evidence="6 7">
    <name type="scientific">Terriglobus albidus</name>
    <dbReference type="NCBI Taxonomy" id="1592106"/>
    <lineage>
        <taxon>Bacteria</taxon>
        <taxon>Pseudomonadati</taxon>
        <taxon>Acidobacteriota</taxon>
        <taxon>Terriglobia</taxon>
        <taxon>Terriglobales</taxon>
        <taxon>Acidobacteriaceae</taxon>
        <taxon>Terriglobus</taxon>
    </lineage>
</organism>
<dbReference type="AlphaFoldDB" id="A0A5B9ECH2"/>
<dbReference type="KEGG" id="talb:FTW19_18595"/>
<dbReference type="SUPFAM" id="SSF53613">
    <property type="entry name" value="Ribokinase-like"/>
    <property type="match status" value="1"/>
</dbReference>
<evidence type="ECO:0000313" key="7">
    <source>
        <dbReference type="Proteomes" id="UP000321820"/>
    </source>
</evidence>
<keyword evidence="3 4" id="KW-0418">Kinase</keyword>
<dbReference type="InterPro" id="IPR011611">
    <property type="entry name" value="PfkB_dom"/>
</dbReference>
<dbReference type="InterPro" id="IPR002139">
    <property type="entry name" value="Ribo/fructo_kinase"/>
</dbReference>
<dbReference type="OrthoDB" id="9813569at2"/>
<dbReference type="GO" id="GO:0016301">
    <property type="term" value="F:kinase activity"/>
    <property type="evidence" value="ECO:0007669"/>
    <property type="project" value="UniProtKB-KW"/>
</dbReference>